<comment type="subcellular location">
    <subcellularLocation>
        <location evidence="1">Endoplasmic reticulum membrane</location>
        <topology evidence="1">Single-pass type I membrane protein</topology>
    </subcellularLocation>
</comment>
<keyword evidence="12" id="KW-1185">Reference proteome</keyword>
<reference evidence="11" key="1">
    <citation type="journal article" date="2016" name="Insect Biochem. Mol. Biol.">
        <title>Multifaceted biological insights from a draft genome sequence of the tobacco hornworm moth, Manduca sexta.</title>
        <authorList>
            <person name="Kanost M.R."/>
            <person name="Arrese E.L."/>
            <person name="Cao X."/>
            <person name="Chen Y.R."/>
            <person name="Chellapilla S."/>
            <person name="Goldsmith M.R."/>
            <person name="Grosse-Wilde E."/>
            <person name="Heckel D.G."/>
            <person name="Herndon N."/>
            <person name="Jiang H."/>
            <person name="Papanicolaou A."/>
            <person name="Qu J."/>
            <person name="Soulages J.L."/>
            <person name="Vogel H."/>
            <person name="Walters J."/>
            <person name="Waterhouse R.M."/>
            <person name="Ahn S.J."/>
            <person name="Almeida F.C."/>
            <person name="An C."/>
            <person name="Aqrawi P."/>
            <person name="Bretschneider A."/>
            <person name="Bryant W.B."/>
            <person name="Bucks S."/>
            <person name="Chao H."/>
            <person name="Chevignon G."/>
            <person name="Christen J.M."/>
            <person name="Clarke D.F."/>
            <person name="Dittmer N.T."/>
            <person name="Ferguson L.C.F."/>
            <person name="Garavelou S."/>
            <person name="Gordon K.H.J."/>
            <person name="Gunaratna R.T."/>
            <person name="Han Y."/>
            <person name="Hauser F."/>
            <person name="He Y."/>
            <person name="Heidel-Fischer H."/>
            <person name="Hirsh A."/>
            <person name="Hu Y."/>
            <person name="Jiang H."/>
            <person name="Kalra D."/>
            <person name="Klinner C."/>
            <person name="Konig C."/>
            <person name="Kovar C."/>
            <person name="Kroll A.R."/>
            <person name="Kuwar S.S."/>
            <person name="Lee S.L."/>
            <person name="Lehman R."/>
            <person name="Li K."/>
            <person name="Li Z."/>
            <person name="Liang H."/>
            <person name="Lovelace S."/>
            <person name="Lu Z."/>
            <person name="Mansfield J.H."/>
            <person name="McCulloch K.J."/>
            <person name="Mathew T."/>
            <person name="Morton B."/>
            <person name="Muzny D.M."/>
            <person name="Neunemann D."/>
            <person name="Ongeri F."/>
            <person name="Pauchet Y."/>
            <person name="Pu L.L."/>
            <person name="Pyrousis I."/>
            <person name="Rao X.J."/>
            <person name="Redding A."/>
            <person name="Roesel C."/>
            <person name="Sanchez-Gracia A."/>
            <person name="Schaack S."/>
            <person name="Shukla A."/>
            <person name="Tetreau G."/>
            <person name="Wang Y."/>
            <person name="Xiong G.H."/>
            <person name="Traut W."/>
            <person name="Walsh T.K."/>
            <person name="Worley K.C."/>
            <person name="Wu D."/>
            <person name="Wu W."/>
            <person name="Wu Y.Q."/>
            <person name="Zhang X."/>
            <person name="Zou Z."/>
            <person name="Zucker H."/>
            <person name="Briscoe A.D."/>
            <person name="Burmester T."/>
            <person name="Clem R.J."/>
            <person name="Feyereisen R."/>
            <person name="Grimmelikhuijzen C.J.P."/>
            <person name="Hamodrakas S.J."/>
            <person name="Hansson B.S."/>
            <person name="Huguet E."/>
            <person name="Jermiin L.S."/>
            <person name="Lan Q."/>
            <person name="Lehman H.K."/>
            <person name="Lorenzen M."/>
            <person name="Merzendorfer H."/>
            <person name="Michalopoulos I."/>
            <person name="Morton D.B."/>
            <person name="Muthukrishnan S."/>
            <person name="Oakeshott J.G."/>
            <person name="Palmer W."/>
            <person name="Park Y."/>
            <person name="Passarelli A.L."/>
            <person name="Rozas J."/>
            <person name="Schwartz L.M."/>
            <person name="Smith W."/>
            <person name="Southgate A."/>
            <person name="Vilcinskas A."/>
            <person name="Vogt R."/>
            <person name="Wang P."/>
            <person name="Werren J."/>
            <person name="Yu X.Q."/>
            <person name="Zhou J.J."/>
            <person name="Brown S.J."/>
            <person name="Scherer S.E."/>
            <person name="Richards S."/>
            <person name="Blissard G.W."/>
        </authorList>
    </citation>
    <scope>NUCLEOTIDE SEQUENCE</scope>
</reference>
<evidence type="ECO:0000313" key="11">
    <source>
        <dbReference type="EMBL" id="KAG6464329.1"/>
    </source>
</evidence>
<keyword evidence="4 9" id="KW-0812">Transmembrane</keyword>
<reference evidence="11" key="2">
    <citation type="submission" date="2020-12" db="EMBL/GenBank/DDBJ databases">
        <authorList>
            <person name="Kanost M."/>
        </authorList>
    </citation>
    <scope>NUCLEOTIDE SEQUENCE</scope>
</reference>
<evidence type="ECO:0000256" key="7">
    <source>
        <dbReference type="ARBA" id="ARBA00022989"/>
    </source>
</evidence>
<evidence type="ECO:0000256" key="9">
    <source>
        <dbReference type="SAM" id="Phobius"/>
    </source>
</evidence>
<dbReference type="EMBL" id="JH669145">
    <property type="protein sequence ID" value="KAG6464329.1"/>
    <property type="molecule type" value="Genomic_DNA"/>
</dbReference>
<comment type="caution">
    <text evidence="11">The sequence shown here is derived from an EMBL/GenBank/DDBJ whole genome shotgun (WGS) entry which is preliminary data.</text>
</comment>
<sequence>MKMDHLCIKLLCLVTFIHSSMCIDYDGWLNIKIEHSLRCNEAFCPRGNISLRSIRAGTSIIDQIPLSEMHLEELRNLAKADGFYTVRALVSSADNKGTEFLSSVKAKTFLDNGLTDAINAWMLPTGAVIAINFQVTNSSQSLQQDKDGYIINSKFYLRYVDQAPVPDTASYIQKLEREREARERGEVKDNRSFLAKYWMYIVPIAIFVMISGATNPEQAGQASR</sequence>
<feature type="chain" id="PRO_5037356126" description="ER membrane protein complex subunit 10" evidence="10">
    <location>
        <begin position="23"/>
        <end position="224"/>
    </location>
</feature>
<keyword evidence="7 9" id="KW-1133">Transmembrane helix</keyword>
<evidence type="ECO:0000313" key="12">
    <source>
        <dbReference type="Proteomes" id="UP000791440"/>
    </source>
</evidence>
<dbReference type="CDD" id="cd22209">
    <property type="entry name" value="EMC10"/>
    <property type="match status" value="1"/>
</dbReference>
<dbReference type="AlphaFoldDB" id="A0A922CZD1"/>
<keyword evidence="6" id="KW-0256">Endoplasmic reticulum</keyword>
<keyword evidence="5 10" id="KW-0732">Signal</keyword>
<feature type="transmembrane region" description="Helical" evidence="9">
    <location>
        <begin position="197"/>
        <end position="214"/>
    </location>
</feature>
<dbReference type="Proteomes" id="UP000791440">
    <property type="component" value="Unassembled WGS sequence"/>
</dbReference>
<evidence type="ECO:0000256" key="8">
    <source>
        <dbReference type="ARBA" id="ARBA00023136"/>
    </source>
</evidence>
<comment type="similarity">
    <text evidence="2">Belongs to the EMC10 family.</text>
</comment>
<evidence type="ECO:0000256" key="6">
    <source>
        <dbReference type="ARBA" id="ARBA00022824"/>
    </source>
</evidence>
<gene>
    <name evidence="11" type="ORF">O3G_MSEX014448</name>
</gene>
<evidence type="ECO:0000256" key="5">
    <source>
        <dbReference type="ARBA" id="ARBA00022729"/>
    </source>
</evidence>
<evidence type="ECO:0000256" key="1">
    <source>
        <dbReference type="ARBA" id="ARBA00004115"/>
    </source>
</evidence>
<dbReference type="PANTHER" id="PTHR21397">
    <property type="entry name" value="CHROMATIN COMPLEXES SUBUNIT BAP18-RELATED"/>
    <property type="match status" value="1"/>
</dbReference>
<protein>
    <recommendedName>
        <fullName evidence="3">ER membrane protein complex subunit 10</fullName>
    </recommendedName>
</protein>
<dbReference type="Pfam" id="PF21203">
    <property type="entry name" value="ECM10"/>
    <property type="match status" value="1"/>
</dbReference>
<feature type="signal peptide" evidence="10">
    <location>
        <begin position="1"/>
        <end position="22"/>
    </location>
</feature>
<name>A0A922CZD1_MANSE</name>
<proteinExistence type="inferred from homology"/>
<accession>A0A922CZD1</accession>
<dbReference type="PANTHER" id="PTHR21397:SF4">
    <property type="entry name" value="ER MEMBRANE PROTEIN COMPLEX SUBUNIT 10"/>
    <property type="match status" value="1"/>
</dbReference>
<evidence type="ECO:0000256" key="3">
    <source>
        <dbReference type="ARBA" id="ARBA00020105"/>
    </source>
</evidence>
<evidence type="ECO:0000256" key="2">
    <source>
        <dbReference type="ARBA" id="ARBA00007695"/>
    </source>
</evidence>
<evidence type="ECO:0000256" key="10">
    <source>
        <dbReference type="SAM" id="SignalP"/>
    </source>
</evidence>
<organism evidence="11 12">
    <name type="scientific">Manduca sexta</name>
    <name type="common">Tobacco hawkmoth</name>
    <name type="synonym">Tobacco hornworm</name>
    <dbReference type="NCBI Taxonomy" id="7130"/>
    <lineage>
        <taxon>Eukaryota</taxon>
        <taxon>Metazoa</taxon>
        <taxon>Ecdysozoa</taxon>
        <taxon>Arthropoda</taxon>
        <taxon>Hexapoda</taxon>
        <taxon>Insecta</taxon>
        <taxon>Pterygota</taxon>
        <taxon>Neoptera</taxon>
        <taxon>Endopterygota</taxon>
        <taxon>Lepidoptera</taxon>
        <taxon>Glossata</taxon>
        <taxon>Ditrysia</taxon>
        <taxon>Bombycoidea</taxon>
        <taxon>Sphingidae</taxon>
        <taxon>Sphinginae</taxon>
        <taxon>Sphingini</taxon>
        <taxon>Manduca</taxon>
    </lineage>
</organism>
<dbReference type="GO" id="GO:0072546">
    <property type="term" value="C:EMC complex"/>
    <property type="evidence" value="ECO:0007669"/>
    <property type="project" value="TreeGrafter"/>
</dbReference>
<keyword evidence="8 9" id="KW-0472">Membrane</keyword>
<evidence type="ECO:0000256" key="4">
    <source>
        <dbReference type="ARBA" id="ARBA00022692"/>
    </source>
</evidence>